<organism evidence="2 3">
    <name type="scientific">Sphaerosporella brunnea</name>
    <dbReference type="NCBI Taxonomy" id="1250544"/>
    <lineage>
        <taxon>Eukaryota</taxon>
        <taxon>Fungi</taxon>
        <taxon>Dikarya</taxon>
        <taxon>Ascomycota</taxon>
        <taxon>Pezizomycotina</taxon>
        <taxon>Pezizomycetes</taxon>
        <taxon>Pezizales</taxon>
        <taxon>Pyronemataceae</taxon>
        <taxon>Sphaerosporella</taxon>
    </lineage>
</organism>
<comment type="caution">
    <text evidence="2">The sequence shown here is derived from an EMBL/GenBank/DDBJ whole genome shotgun (WGS) entry which is preliminary data.</text>
</comment>
<feature type="compositionally biased region" description="Low complexity" evidence="1">
    <location>
        <begin position="17"/>
        <end position="28"/>
    </location>
</feature>
<dbReference type="InParanoid" id="A0A5J5EJU7"/>
<dbReference type="AlphaFoldDB" id="A0A5J5EJU7"/>
<name>A0A5J5EJU7_9PEZI</name>
<evidence type="ECO:0000313" key="3">
    <source>
        <dbReference type="Proteomes" id="UP000326924"/>
    </source>
</evidence>
<gene>
    <name evidence="2" type="ORF">FN846DRAFT_893722</name>
</gene>
<reference evidence="2 3" key="1">
    <citation type="submission" date="2019-09" db="EMBL/GenBank/DDBJ databases">
        <title>Draft genome of the ectomycorrhizal ascomycete Sphaerosporella brunnea.</title>
        <authorList>
            <consortium name="DOE Joint Genome Institute"/>
            <person name="Benucci G.M."/>
            <person name="Marozzi G."/>
            <person name="Antonielli L."/>
            <person name="Sanchez S."/>
            <person name="Marco P."/>
            <person name="Wang X."/>
            <person name="Falini L.B."/>
            <person name="Barry K."/>
            <person name="Haridas S."/>
            <person name="Lipzen A."/>
            <person name="Labutti K."/>
            <person name="Grigoriev I.V."/>
            <person name="Murat C."/>
            <person name="Martin F."/>
            <person name="Albertini E."/>
            <person name="Donnini D."/>
            <person name="Bonito G."/>
        </authorList>
    </citation>
    <scope>NUCLEOTIDE SEQUENCE [LARGE SCALE GENOMIC DNA]</scope>
    <source>
        <strain evidence="2 3">Sb_GMNB300</strain>
    </source>
</reference>
<evidence type="ECO:0000256" key="1">
    <source>
        <dbReference type="SAM" id="MobiDB-lite"/>
    </source>
</evidence>
<dbReference type="EMBL" id="VXIS01000236">
    <property type="protein sequence ID" value="KAA8895922.1"/>
    <property type="molecule type" value="Genomic_DNA"/>
</dbReference>
<dbReference type="Proteomes" id="UP000326924">
    <property type="component" value="Unassembled WGS sequence"/>
</dbReference>
<accession>A0A5J5EJU7</accession>
<sequence>MKTSTFNLEVDSIPTTAAEAAPAPLEPLRSPTPLPVSTTTAPVGLSSPALSGGLLDRLPVELHLELLESMFCRTTRFEHSLGPRFGYWQGRYITWLTEYDPSSDLEDDLEELGRQQIAYAQLDQQTRREWVSRNMPRDIRNYLLASPDAWRAWKHHGQSIIRNAMREIALQEHLGPPTALSNRLEEWPIDALLEKGRSQRDSELPLEWLSWLTPAGSDLLFLQNLQYNMEIERAAQAGRTIIREGMCTDHCVNRLAPHTRARVIEYSIVEEMNRVYCLSLDLDEDERILWDYDCWDSDPLKGQWFDLCAEMCRPVLDDAQCAVERNARLPRKGSIEMFPLAWLEIFIIATERLRERENGHSV</sequence>
<protein>
    <submittedName>
        <fullName evidence="2">Uncharacterized protein</fullName>
    </submittedName>
</protein>
<proteinExistence type="predicted"/>
<evidence type="ECO:0000313" key="2">
    <source>
        <dbReference type="EMBL" id="KAA8895922.1"/>
    </source>
</evidence>
<keyword evidence="3" id="KW-1185">Reference proteome</keyword>
<feature type="region of interest" description="Disordered" evidence="1">
    <location>
        <begin position="17"/>
        <end position="39"/>
    </location>
</feature>